<name>A0A1A9ZF28_GLOPL</name>
<proteinExistence type="predicted"/>
<sequence length="121" mass="13490">MDEYVVQSPVSVLVITTIHHRTTSSSACLSNATLLAYSTPSIISPPSTIIIENNGRFDNPPSLLTDRFFSIDGNNLAAKEKRDAVEMIFHKRKRVESDRCGVVLHIQFRLKVPANISTHIE</sequence>
<dbReference type="Proteomes" id="UP000092445">
    <property type="component" value="Unassembled WGS sequence"/>
</dbReference>
<dbReference type="AlphaFoldDB" id="A0A1A9ZF28"/>
<organism evidence="1 2">
    <name type="scientific">Glossina pallidipes</name>
    <name type="common">Tsetse fly</name>
    <dbReference type="NCBI Taxonomy" id="7398"/>
    <lineage>
        <taxon>Eukaryota</taxon>
        <taxon>Metazoa</taxon>
        <taxon>Ecdysozoa</taxon>
        <taxon>Arthropoda</taxon>
        <taxon>Hexapoda</taxon>
        <taxon>Insecta</taxon>
        <taxon>Pterygota</taxon>
        <taxon>Neoptera</taxon>
        <taxon>Endopterygota</taxon>
        <taxon>Diptera</taxon>
        <taxon>Brachycera</taxon>
        <taxon>Muscomorpha</taxon>
        <taxon>Hippoboscoidea</taxon>
        <taxon>Glossinidae</taxon>
        <taxon>Glossina</taxon>
    </lineage>
</organism>
<dbReference type="VEuPathDB" id="VectorBase:GPAI012640"/>
<dbReference type="EnsemblMetazoa" id="GPAI012640-RA">
    <property type="protein sequence ID" value="GPAI012640-PA"/>
    <property type="gene ID" value="GPAI012640"/>
</dbReference>
<reference evidence="2" key="1">
    <citation type="submission" date="2014-03" db="EMBL/GenBank/DDBJ databases">
        <authorList>
            <person name="Aksoy S."/>
            <person name="Warren W."/>
            <person name="Wilson R.K."/>
        </authorList>
    </citation>
    <scope>NUCLEOTIDE SEQUENCE [LARGE SCALE GENOMIC DNA]</scope>
    <source>
        <strain evidence="2">IAEA</strain>
    </source>
</reference>
<evidence type="ECO:0000313" key="2">
    <source>
        <dbReference type="Proteomes" id="UP000092445"/>
    </source>
</evidence>
<reference evidence="1" key="2">
    <citation type="submission" date="2020-05" db="UniProtKB">
        <authorList>
            <consortium name="EnsemblMetazoa"/>
        </authorList>
    </citation>
    <scope>IDENTIFICATION</scope>
    <source>
        <strain evidence="1">IAEA</strain>
    </source>
</reference>
<protein>
    <submittedName>
        <fullName evidence="1">Uncharacterized protein</fullName>
    </submittedName>
</protein>
<keyword evidence="2" id="KW-1185">Reference proteome</keyword>
<evidence type="ECO:0000313" key="1">
    <source>
        <dbReference type="EnsemblMetazoa" id="GPAI012640-PA"/>
    </source>
</evidence>
<accession>A0A1A9ZF28</accession>